<dbReference type="RefSeq" id="WP_265049556.1">
    <property type="nucleotide sequence ID" value="NZ_CP100390.1"/>
</dbReference>
<accession>A0ABY6N7K3</accession>
<evidence type="ECO:0000256" key="2">
    <source>
        <dbReference type="SAM" id="Phobius"/>
    </source>
</evidence>
<dbReference type="PIRSF" id="PIRSF016789">
    <property type="entry name" value="DUF454"/>
    <property type="match status" value="1"/>
</dbReference>
<keyword evidence="2" id="KW-0812">Transmembrane</keyword>
<dbReference type="Proteomes" id="UP001163739">
    <property type="component" value="Chromosome"/>
</dbReference>
<feature type="transmembrane region" description="Helical" evidence="2">
    <location>
        <begin position="7"/>
        <end position="28"/>
    </location>
</feature>
<proteinExistence type="predicted"/>
<dbReference type="EMBL" id="CP100390">
    <property type="protein sequence ID" value="UZE98088.1"/>
    <property type="molecule type" value="Genomic_DNA"/>
</dbReference>
<comment type="subcellular location">
    <subcellularLocation>
        <location evidence="1">Cell inner membrane</location>
        <topology evidence="1">Multi-pass membrane protein</topology>
    </subcellularLocation>
</comment>
<gene>
    <name evidence="3" type="ORF">NKI27_18690</name>
</gene>
<keyword evidence="1 2" id="KW-0472">Membrane</keyword>
<name>A0ABY6N7K3_9ALTE</name>
<evidence type="ECO:0000313" key="3">
    <source>
        <dbReference type="EMBL" id="UZE98088.1"/>
    </source>
</evidence>
<feature type="transmembrane region" description="Helical" evidence="2">
    <location>
        <begin position="81"/>
        <end position="114"/>
    </location>
</feature>
<evidence type="ECO:0000313" key="4">
    <source>
        <dbReference type="Proteomes" id="UP001163739"/>
    </source>
</evidence>
<keyword evidence="1" id="KW-0997">Cell inner membrane</keyword>
<evidence type="ECO:0000256" key="1">
    <source>
        <dbReference type="PIRNR" id="PIRNR016789"/>
    </source>
</evidence>
<dbReference type="PANTHER" id="PTHR35813">
    <property type="entry name" value="INNER MEMBRANE PROTEIN YBAN"/>
    <property type="match status" value="1"/>
</dbReference>
<keyword evidence="2" id="KW-1133">Transmembrane helix</keyword>
<organism evidence="3 4">
    <name type="scientific">Alkalimarinus alittae</name>
    <dbReference type="NCBI Taxonomy" id="2961619"/>
    <lineage>
        <taxon>Bacteria</taxon>
        <taxon>Pseudomonadati</taxon>
        <taxon>Pseudomonadota</taxon>
        <taxon>Gammaproteobacteria</taxon>
        <taxon>Alteromonadales</taxon>
        <taxon>Alteromonadaceae</taxon>
        <taxon>Alkalimarinus</taxon>
    </lineage>
</organism>
<keyword evidence="4" id="KW-1185">Reference proteome</keyword>
<sequence>MGSTRYLVMFIGWVSVVLGVVGIFLPLLPTTPFILLGAWCFSRSSPFFHNWLIAHPKLGPIIETWTNGDGLPVRVRNRIIFFMWVSMILSMLLIAKLWAVLLLGTIGASVTVYIMRRPVVY</sequence>
<keyword evidence="1" id="KW-1003">Cell membrane</keyword>
<dbReference type="Pfam" id="PF04304">
    <property type="entry name" value="DUF454"/>
    <property type="match status" value="1"/>
</dbReference>
<reference evidence="3" key="1">
    <citation type="submission" date="2022-06" db="EMBL/GenBank/DDBJ databases">
        <title>Alkalimarinus sp. nov., isolated from gut of a Alitta virens.</title>
        <authorList>
            <person name="Yang A.I."/>
            <person name="Shin N.-R."/>
        </authorList>
    </citation>
    <scope>NUCLEOTIDE SEQUENCE</scope>
    <source>
        <strain evidence="3">A2M4</strain>
    </source>
</reference>
<dbReference type="PANTHER" id="PTHR35813:SF1">
    <property type="entry name" value="INNER MEMBRANE PROTEIN YBAN"/>
    <property type="match status" value="1"/>
</dbReference>
<dbReference type="InterPro" id="IPR007401">
    <property type="entry name" value="DUF454"/>
</dbReference>
<protein>
    <recommendedName>
        <fullName evidence="1">Inner membrane protein</fullName>
    </recommendedName>
</protein>